<dbReference type="GO" id="GO:0005737">
    <property type="term" value="C:cytoplasm"/>
    <property type="evidence" value="ECO:0007669"/>
    <property type="project" value="InterPro"/>
</dbReference>
<dbReference type="GO" id="GO:0016787">
    <property type="term" value="F:hydrolase activity"/>
    <property type="evidence" value="ECO:0007669"/>
    <property type="project" value="InterPro"/>
</dbReference>
<evidence type="ECO:0000256" key="1">
    <source>
        <dbReference type="ARBA" id="ARBA00022703"/>
    </source>
</evidence>
<dbReference type="KEGG" id="nve:5522267"/>
<dbReference type="Pfam" id="PF09230">
    <property type="entry name" value="DFF40"/>
    <property type="match status" value="1"/>
</dbReference>
<organism evidence="4 5">
    <name type="scientific">Nematostella vectensis</name>
    <name type="common">Starlet sea anemone</name>
    <dbReference type="NCBI Taxonomy" id="45351"/>
    <lineage>
        <taxon>Eukaryota</taxon>
        <taxon>Metazoa</taxon>
        <taxon>Cnidaria</taxon>
        <taxon>Anthozoa</taxon>
        <taxon>Hexacorallia</taxon>
        <taxon>Actiniaria</taxon>
        <taxon>Edwardsiidae</taxon>
        <taxon>Nematostella</taxon>
    </lineage>
</organism>
<keyword evidence="5" id="KW-1185">Reference proteome</keyword>
<dbReference type="AlphaFoldDB" id="A7RES0"/>
<sequence>MEDGTDVEDEDYFDTLPPQTVLVIVRPDEDWDGYLTILKHATQKVFRAMSKRDQIVDQIRDLMTGDESSEMYSVMAAFLNQLQENIEAETKEDDPLWFEGVSASFQTKEDAMKASAQSRIRNYFSTAKEYIEKEGSKRSKPLLLAALSNFQQQLKKDHYFGSYFVRSACESQRLCCSDGWFNCMGKFDSSHCTKLHKINPYGSKEGRVLFSTWNLDHVIEKSREILPSMVKAAEECPKGKQLNWKYFYSLLFTCVNLKLVHITCHFKGEHEGQVCSTKQFYEKKEK</sequence>
<keyword evidence="1 2" id="KW-0053">Apoptosis</keyword>
<name>A7RES0_NEMVE</name>
<proteinExistence type="predicted"/>
<dbReference type="eggNOG" id="ENOG502R0RF">
    <property type="taxonomic scope" value="Eukaryota"/>
</dbReference>
<reference evidence="4 5" key="1">
    <citation type="journal article" date="2007" name="Science">
        <title>Sea anemone genome reveals ancestral eumetazoan gene repertoire and genomic organization.</title>
        <authorList>
            <person name="Putnam N.H."/>
            <person name="Srivastava M."/>
            <person name="Hellsten U."/>
            <person name="Dirks B."/>
            <person name="Chapman J."/>
            <person name="Salamov A."/>
            <person name="Terry A."/>
            <person name="Shapiro H."/>
            <person name="Lindquist E."/>
            <person name="Kapitonov V.V."/>
            <person name="Jurka J."/>
            <person name="Genikhovich G."/>
            <person name="Grigoriev I.V."/>
            <person name="Lucas S.M."/>
            <person name="Steele R.E."/>
            <person name="Finnerty J.R."/>
            <person name="Technau U."/>
            <person name="Martindale M.Q."/>
            <person name="Rokhsar D.S."/>
        </authorList>
    </citation>
    <scope>NUCLEOTIDE SEQUENCE [LARGE SCALE GENOMIC DNA]</scope>
    <source>
        <strain evidence="5">CH2 X CH6</strain>
    </source>
</reference>
<evidence type="ECO:0000259" key="3">
    <source>
        <dbReference type="PROSITE" id="PS51135"/>
    </source>
</evidence>
<dbReference type="GO" id="GO:0004520">
    <property type="term" value="F:DNA endonuclease activity"/>
    <property type="evidence" value="ECO:0007669"/>
    <property type="project" value="InterPro"/>
</dbReference>
<dbReference type="InterPro" id="IPR003508">
    <property type="entry name" value="CIDE-N_dom"/>
</dbReference>
<dbReference type="PANTHER" id="PTHR13067">
    <property type="entry name" value="CASPASE-ACTIVATED DNASE"/>
    <property type="match status" value="1"/>
</dbReference>
<dbReference type="SUPFAM" id="SSF54060">
    <property type="entry name" value="His-Me finger endonucleases"/>
    <property type="match status" value="1"/>
</dbReference>
<dbReference type="InterPro" id="IPR039729">
    <property type="entry name" value="DFF40"/>
</dbReference>
<dbReference type="InterPro" id="IPR044925">
    <property type="entry name" value="His-Me_finger_sf"/>
</dbReference>
<feature type="domain" description="CIDE-N" evidence="3">
    <location>
        <begin position="1"/>
        <end position="33"/>
    </location>
</feature>
<dbReference type="HOGENOM" id="CLU_049235_1_0_1"/>
<dbReference type="PhylomeDB" id="A7RES0"/>
<dbReference type="Gene3D" id="3.10.20.10">
    <property type="match status" value="1"/>
</dbReference>
<dbReference type="EMBL" id="DS469507">
    <property type="protein sequence ID" value="EDO49838.1"/>
    <property type="molecule type" value="Genomic_DNA"/>
</dbReference>
<dbReference type="GO" id="GO:0004536">
    <property type="term" value="F:DNA nuclease activity"/>
    <property type="evidence" value="ECO:0000318"/>
    <property type="project" value="GO_Central"/>
</dbReference>
<dbReference type="InParanoid" id="A7RES0"/>
<dbReference type="PANTHER" id="PTHR13067:SF2">
    <property type="entry name" value="CASPASE-ACTIVATED DNASE"/>
    <property type="match status" value="1"/>
</dbReference>
<dbReference type="GO" id="GO:0006309">
    <property type="term" value="P:apoptotic DNA fragmentation"/>
    <property type="evidence" value="ECO:0000318"/>
    <property type="project" value="GO_Central"/>
</dbReference>
<gene>
    <name evidence="4" type="ORF">NEMVEDRAFT_v1g157669</name>
</gene>
<dbReference type="InterPro" id="IPR015311">
    <property type="entry name" value="DFF40_C"/>
</dbReference>
<dbReference type="GO" id="GO:0005634">
    <property type="term" value="C:nucleus"/>
    <property type="evidence" value="ECO:0007669"/>
    <property type="project" value="InterPro"/>
</dbReference>
<dbReference type="Pfam" id="PF02017">
    <property type="entry name" value="CIDE-N"/>
    <property type="match status" value="1"/>
</dbReference>
<dbReference type="OrthoDB" id="9943677at2759"/>
<dbReference type="SUPFAM" id="SSF54277">
    <property type="entry name" value="CAD &amp; PB1 domains"/>
    <property type="match status" value="1"/>
</dbReference>
<dbReference type="Proteomes" id="UP000001593">
    <property type="component" value="Unassembled WGS sequence"/>
</dbReference>
<protein>
    <recommendedName>
        <fullName evidence="3">CIDE-N domain-containing protein</fullName>
    </recommendedName>
</protein>
<evidence type="ECO:0000313" key="5">
    <source>
        <dbReference type="Proteomes" id="UP000001593"/>
    </source>
</evidence>
<evidence type="ECO:0000256" key="2">
    <source>
        <dbReference type="PROSITE-ProRule" id="PRU00447"/>
    </source>
</evidence>
<dbReference type="STRING" id="45351.A7RES0"/>
<dbReference type="OMA" id="AQYHGSY"/>
<accession>A7RES0</accession>
<dbReference type="PROSITE" id="PS51135">
    <property type="entry name" value="CIDE_N"/>
    <property type="match status" value="1"/>
</dbReference>
<evidence type="ECO:0000313" key="4">
    <source>
        <dbReference type="EMBL" id="EDO49838.1"/>
    </source>
</evidence>